<evidence type="ECO:0000313" key="2">
    <source>
        <dbReference type="Proteomes" id="UP001165082"/>
    </source>
</evidence>
<evidence type="ECO:0000313" key="1">
    <source>
        <dbReference type="EMBL" id="GMH51670.1"/>
    </source>
</evidence>
<accession>A0A9W6ZKI7</accession>
<reference evidence="1" key="1">
    <citation type="submission" date="2022-07" db="EMBL/GenBank/DDBJ databases">
        <title>Genome analysis of Parmales, a sister group of diatoms, reveals the evolutionary specialization of diatoms from phago-mixotrophs to photoautotrophs.</title>
        <authorList>
            <person name="Ban H."/>
            <person name="Sato S."/>
            <person name="Yoshikawa S."/>
            <person name="Kazumasa Y."/>
            <person name="Nakamura Y."/>
            <person name="Ichinomiya M."/>
            <person name="Saitoh K."/>
            <person name="Sato N."/>
            <person name="Blanc-Mathieu R."/>
            <person name="Endo H."/>
            <person name="Kuwata A."/>
            <person name="Ogata H."/>
        </authorList>
    </citation>
    <scope>NUCLEOTIDE SEQUENCE</scope>
</reference>
<dbReference type="OrthoDB" id="10656525at2759"/>
<dbReference type="AlphaFoldDB" id="A0A9W6ZKI7"/>
<gene>
    <name evidence="1" type="ORF">TrRE_jg10240</name>
</gene>
<dbReference type="Proteomes" id="UP001165082">
    <property type="component" value="Unassembled WGS sequence"/>
</dbReference>
<proteinExistence type="predicted"/>
<protein>
    <submittedName>
        <fullName evidence="1">Uncharacterized protein</fullName>
    </submittedName>
</protein>
<keyword evidence="2" id="KW-1185">Reference proteome</keyword>
<sequence length="126" mass="14278">SIFGAFGGGGVENQRAINQSEAEIIRLVEIGESVDKLEVKEFVKEGEERRRREKEGNWRGFWFCNNCRCERDGRGRVECAGRGHEVVRGKDVRGKKREREEVGEGLKVGVGIEWNGHSVKYAKNTV</sequence>
<comment type="caution">
    <text evidence="1">The sequence shown here is derived from an EMBL/GenBank/DDBJ whole genome shotgun (WGS) entry which is preliminary data.</text>
</comment>
<organism evidence="1 2">
    <name type="scientific">Triparma retinervis</name>
    <dbReference type="NCBI Taxonomy" id="2557542"/>
    <lineage>
        <taxon>Eukaryota</taxon>
        <taxon>Sar</taxon>
        <taxon>Stramenopiles</taxon>
        <taxon>Ochrophyta</taxon>
        <taxon>Bolidophyceae</taxon>
        <taxon>Parmales</taxon>
        <taxon>Triparmaceae</taxon>
        <taxon>Triparma</taxon>
    </lineage>
</organism>
<dbReference type="EMBL" id="BRXZ01004578">
    <property type="protein sequence ID" value="GMH51670.1"/>
    <property type="molecule type" value="Genomic_DNA"/>
</dbReference>
<name>A0A9W6ZKI7_9STRA</name>
<feature type="non-terminal residue" evidence="1">
    <location>
        <position position="1"/>
    </location>
</feature>